<dbReference type="Proteomes" id="UP000015927">
    <property type="component" value="Chromosome"/>
</dbReference>
<name>A0A826HWK3_LACPA</name>
<proteinExistence type="predicted"/>
<dbReference type="AlphaFoldDB" id="A0A826HWK3"/>
<protein>
    <submittedName>
        <fullName evidence="1">Uncharacterized protein</fullName>
    </submittedName>
</protein>
<gene>
    <name evidence="1" type="ORF">LBPG_00838</name>
</gene>
<organism evidence="1 2">
    <name type="scientific">Lacticaseibacillus paracasei subsp. paracasei 8700:2</name>
    <dbReference type="NCBI Taxonomy" id="537973"/>
    <lineage>
        <taxon>Bacteria</taxon>
        <taxon>Bacillati</taxon>
        <taxon>Bacillota</taxon>
        <taxon>Bacilli</taxon>
        <taxon>Lactobacillales</taxon>
        <taxon>Lactobacillaceae</taxon>
        <taxon>Lacticaseibacillus</taxon>
    </lineage>
</organism>
<accession>A0A826HWK3</accession>
<dbReference type="KEGG" id="lpi:LBPG_00838"/>
<evidence type="ECO:0000313" key="2">
    <source>
        <dbReference type="Proteomes" id="UP000015927"/>
    </source>
</evidence>
<evidence type="ECO:0000313" key="1">
    <source>
        <dbReference type="EMBL" id="EEQ65389.1"/>
    </source>
</evidence>
<dbReference type="EMBL" id="CP002391">
    <property type="protein sequence ID" value="EEQ65389.1"/>
    <property type="molecule type" value="Genomic_DNA"/>
</dbReference>
<sequence length="80" mass="9377">MADTKFVYPNRGNALKVSPSQICAYDRRIGRMFKSGKQLHVSRAKYCHLHDGGIHTWSEDDMFADWLYNGPSWQLIDWEE</sequence>
<reference evidence="1 2" key="1">
    <citation type="submission" date="2010-12" db="EMBL/GenBank/DDBJ databases">
        <title>The Genome Sequence of Lactobacillus paracasei subsp. paracasei strain 8700:2.</title>
        <authorList>
            <consortium name="The Broad Institute Genome Sequencing Platform"/>
            <person name="Ward D."/>
            <person name="Earl A."/>
            <person name="Feldgarden M."/>
            <person name="Young S.K."/>
            <person name="Gargeya S."/>
            <person name="Zeng Q."/>
            <person name="Alvarado L."/>
            <person name="Berlin A."/>
            <person name="Bochicchio J."/>
            <person name="Chapman S.B."/>
            <person name="Chen Z."/>
            <person name="Freedman E."/>
            <person name="Gellesch M."/>
            <person name="Goldberg J."/>
            <person name="Griggs A."/>
            <person name="Gujja S."/>
            <person name="Heilman E."/>
            <person name="Heiman D."/>
            <person name="Howarth C."/>
            <person name="Mehta T."/>
            <person name="Neiman D."/>
            <person name="Pearson M."/>
            <person name="Roberts A."/>
            <person name="Saif S."/>
            <person name="Shea T."/>
            <person name="Shenoy N."/>
            <person name="Sisk P."/>
            <person name="Stolte C."/>
            <person name="Sykes S."/>
            <person name="White J."/>
            <person name="Yandava C."/>
            <person name="Saulnier D."/>
            <person name="Haas B."/>
            <person name="Nusbaum C."/>
            <person name="Birren B."/>
        </authorList>
    </citation>
    <scope>NUCLEOTIDE SEQUENCE [LARGE SCALE GENOMIC DNA]</scope>
    <source>
        <strain evidence="1 2">8700:2</strain>
    </source>
</reference>